<dbReference type="SUPFAM" id="SSF46689">
    <property type="entry name" value="Homeodomain-like"/>
    <property type="match status" value="2"/>
</dbReference>
<dbReference type="InterPro" id="IPR018062">
    <property type="entry name" value="HTH_AraC-typ_CS"/>
</dbReference>
<dbReference type="SUPFAM" id="SSF52317">
    <property type="entry name" value="Class I glutamine amidotransferase-like"/>
    <property type="match status" value="1"/>
</dbReference>
<keyword evidence="1" id="KW-0805">Transcription regulation</keyword>
<evidence type="ECO:0000256" key="1">
    <source>
        <dbReference type="ARBA" id="ARBA00023015"/>
    </source>
</evidence>
<dbReference type="InterPro" id="IPR009057">
    <property type="entry name" value="Homeodomain-like_sf"/>
</dbReference>
<dbReference type="PRINTS" id="PR00032">
    <property type="entry name" value="HTHARAC"/>
</dbReference>
<dbReference type="InterPro" id="IPR020449">
    <property type="entry name" value="Tscrpt_reg_AraC-type_HTH"/>
</dbReference>
<dbReference type="EMBL" id="JACFXU010000013">
    <property type="protein sequence ID" value="MBA6411958.1"/>
    <property type="molecule type" value="Genomic_DNA"/>
</dbReference>
<dbReference type="SMART" id="SM00342">
    <property type="entry name" value="HTH_ARAC"/>
    <property type="match status" value="1"/>
</dbReference>
<accession>A0A7W2TU73</accession>
<reference evidence="5 6" key="1">
    <citation type="submission" date="2020-07" db="EMBL/GenBank/DDBJ databases">
        <title>Halieaceae bacterium, F7430, whole genome shotgun sequencing project.</title>
        <authorList>
            <person name="Jiang S."/>
            <person name="Liu Z.W."/>
            <person name="Du Z.J."/>
        </authorList>
    </citation>
    <scope>NUCLEOTIDE SEQUENCE [LARGE SCALE GENOMIC DNA]</scope>
    <source>
        <strain evidence="5 6">F7430</strain>
    </source>
</reference>
<dbReference type="Pfam" id="PF12833">
    <property type="entry name" value="HTH_18"/>
    <property type="match status" value="1"/>
</dbReference>
<evidence type="ECO:0000256" key="3">
    <source>
        <dbReference type="ARBA" id="ARBA00023163"/>
    </source>
</evidence>
<dbReference type="RefSeq" id="WP_182168797.1">
    <property type="nucleotide sequence ID" value="NZ_JACFXU010000013.1"/>
</dbReference>
<evidence type="ECO:0000313" key="5">
    <source>
        <dbReference type="EMBL" id="MBA6411958.1"/>
    </source>
</evidence>
<organism evidence="5 6">
    <name type="scientific">Sediminihaliea albiluteola</name>
    <dbReference type="NCBI Taxonomy" id="2758564"/>
    <lineage>
        <taxon>Bacteria</taxon>
        <taxon>Pseudomonadati</taxon>
        <taxon>Pseudomonadota</taxon>
        <taxon>Gammaproteobacteria</taxon>
        <taxon>Cellvibrionales</taxon>
        <taxon>Halieaceae</taxon>
        <taxon>Sediminihaliea</taxon>
    </lineage>
</organism>
<dbReference type="Pfam" id="PF01965">
    <property type="entry name" value="DJ-1_PfpI"/>
    <property type="match status" value="1"/>
</dbReference>
<proteinExistence type="predicted"/>
<dbReference type="PROSITE" id="PS01124">
    <property type="entry name" value="HTH_ARAC_FAMILY_2"/>
    <property type="match status" value="1"/>
</dbReference>
<keyword evidence="2" id="KW-0238">DNA-binding</keyword>
<dbReference type="InterPro" id="IPR018060">
    <property type="entry name" value="HTH_AraC"/>
</dbReference>
<dbReference type="PROSITE" id="PS00041">
    <property type="entry name" value="HTH_ARAC_FAMILY_1"/>
    <property type="match status" value="1"/>
</dbReference>
<sequence length="335" mass="37404">MLTAAALLYPDALATSVTLPMEILQAASQLASVSCRGQTQLRFLLAGPDLEPIRLASGVELQPSISFDQLPPLDLLLLPAIWRNPLPTIRSAEPWLPLLADIASRGTRICSVGTASTLLAEAGLLDHQPATTHWNFFERFARRYPLVQLKTRHLITQSDNIYCAGSVNSIADLMVHLVEIWFGPRISRAVEQQFSPEIRQSFRAAAYQNTQSNTHHDETVLQAQQAIQEQMATGINFPQLAQRLQISTRTLNRRFREATGNSPQDYLTSLRIATAKDLLRRSNLSVGEVSWQVGLQDASYFSQLFRRHTGVSPMRYREAARGKLFDPQETSKASL</sequence>
<evidence type="ECO:0000313" key="6">
    <source>
        <dbReference type="Proteomes" id="UP000539350"/>
    </source>
</evidence>
<keyword evidence="3" id="KW-0804">Transcription</keyword>
<dbReference type="PANTHER" id="PTHR43130">
    <property type="entry name" value="ARAC-FAMILY TRANSCRIPTIONAL REGULATOR"/>
    <property type="match status" value="1"/>
</dbReference>
<dbReference type="Proteomes" id="UP000539350">
    <property type="component" value="Unassembled WGS sequence"/>
</dbReference>
<keyword evidence="6" id="KW-1185">Reference proteome</keyword>
<dbReference type="InterPro" id="IPR029062">
    <property type="entry name" value="Class_I_gatase-like"/>
</dbReference>
<comment type="caution">
    <text evidence="5">The sequence shown here is derived from an EMBL/GenBank/DDBJ whole genome shotgun (WGS) entry which is preliminary data.</text>
</comment>
<feature type="domain" description="HTH araC/xylS-type" evidence="4">
    <location>
        <begin position="221"/>
        <end position="319"/>
    </location>
</feature>
<name>A0A7W2TU73_9GAMM</name>
<gene>
    <name evidence="5" type="ORF">H2508_02390</name>
</gene>
<evidence type="ECO:0000259" key="4">
    <source>
        <dbReference type="PROSITE" id="PS01124"/>
    </source>
</evidence>
<dbReference type="Gene3D" id="3.40.50.880">
    <property type="match status" value="1"/>
</dbReference>
<dbReference type="GO" id="GO:0043565">
    <property type="term" value="F:sequence-specific DNA binding"/>
    <property type="evidence" value="ECO:0007669"/>
    <property type="project" value="InterPro"/>
</dbReference>
<dbReference type="InterPro" id="IPR002818">
    <property type="entry name" value="DJ-1/PfpI"/>
</dbReference>
<dbReference type="PANTHER" id="PTHR43130:SF11">
    <property type="entry name" value="TRANSCRIPTIONAL REGULATORY PROTEIN"/>
    <property type="match status" value="1"/>
</dbReference>
<dbReference type="InterPro" id="IPR052158">
    <property type="entry name" value="INH-QAR"/>
</dbReference>
<dbReference type="Gene3D" id="1.10.10.60">
    <property type="entry name" value="Homeodomain-like"/>
    <property type="match status" value="1"/>
</dbReference>
<dbReference type="AlphaFoldDB" id="A0A7W2TU73"/>
<dbReference type="GO" id="GO:0003700">
    <property type="term" value="F:DNA-binding transcription factor activity"/>
    <property type="evidence" value="ECO:0007669"/>
    <property type="project" value="InterPro"/>
</dbReference>
<protein>
    <submittedName>
        <fullName evidence="5">Helix-turn-helix domain-containing protein</fullName>
    </submittedName>
</protein>
<evidence type="ECO:0000256" key="2">
    <source>
        <dbReference type="ARBA" id="ARBA00023125"/>
    </source>
</evidence>